<evidence type="ECO:0000256" key="3">
    <source>
        <dbReference type="ARBA" id="ARBA00022729"/>
    </source>
</evidence>
<gene>
    <name evidence="12" type="ORF">WMY93_014945</name>
</gene>
<dbReference type="PROSITE" id="PS51407">
    <property type="entry name" value="LAMP_3"/>
    <property type="match status" value="1"/>
</dbReference>
<evidence type="ECO:0000256" key="1">
    <source>
        <dbReference type="ARBA" id="ARBA00004530"/>
    </source>
</evidence>
<comment type="similarity">
    <text evidence="8">Belongs to the LAMP family.</text>
</comment>
<comment type="caution">
    <text evidence="12">The sequence shown here is derived from an EMBL/GenBank/DDBJ whole genome shotgun (WGS) entry which is preliminary data.</text>
</comment>
<keyword evidence="7" id="KW-0325">Glycoprotein</keyword>
<keyword evidence="4" id="KW-0967">Endosome</keyword>
<dbReference type="EMBL" id="JBBPFD010000010">
    <property type="protein sequence ID" value="KAK7910261.1"/>
    <property type="molecule type" value="Genomic_DNA"/>
</dbReference>
<evidence type="ECO:0000259" key="11">
    <source>
        <dbReference type="Pfam" id="PF01299"/>
    </source>
</evidence>
<sequence>MKTIAVIFVLAFCVLALADTKPPATMDPAQTTGETPNPANTTTTTTKATTKVTTKATTNATTKATTPAPTTNATTNATTKATPPAPTTNATTKATTPASTTKATAPAPTPKPNPSTVGNYTGYNGSKLCLWVMMELKIRLVSSKVSGTYLLLPNATEFTADCQLTNATLNLVVPKELSFRMVFIKNDTRRFIM</sequence>
<evidence type="ECO:0000256" key="8">
    <source>
        <dbReference type="PROSITE-ProRule" id="PRU00740"/>
    </source>
</evidence>
<reference evidence="13" key="1">
    <citation type="submission" date="2024-04" db="EMBL/GenBank/DDBJ databases">
        <title>Salinicola lusitanus LLJ914,a marine bacterium isolated from the Okinawa Trough.</title>
        <authorList>
            <person name="Li J."/>
        </authorList>
    </citation>
    <scope>NUCLEOTIDE SEQUENCE [LARGE SCALE GENOMIC DNA]</scope>
</reference>
<dbReference type="PANTHER" id="PTHR11506:SF2">
    <property type="entry name" value="MACROSIALIN"/>
    <property type="match status" value="1"/>
</dbReference>
<organism evidence="12 13">
    <name type="scientific">Mugilogobius chulae</name>
    <name type="common">yellowstripe goby</name>
    <dbReference type="NCBI Taxonomy" id="88201"/>
    <lineage>
        <taxon>Eukaryota</taxon>
        <taxon>Metazoa</taxon>
        <taxon>Chordata</taxon>
        <taxon>Craniata</taxon>
        <taxon>Vertebrata</taxon>
        <taxon>Euteleostomi</taxon>
        <taxon>Actinopterygii</taxon>
        <taxon>Neopterygii</taxon>
        <taxon>Teleostei</taxon>
        <taxon>Neoteleostei</taxon>
        <taxon>Acanthomorphata</taxon>
        <taxon>Gobiaria</taxon>
        <taxon>Gobiiformes</taxon>
        <taxon>Gobioidei</taxon>
        <taxon>Gobiidae</taxon>
        <taxon>Gobionellinae</taxon>
        <taxon>Mugilogobius</taxon>
    </lineage>
</organism>
<name>A0AAW0NW26_9GOBI</name>
<comment type="subcellular location">
    <subcellularLocation>
        <location evidence="1">Endosome membrane</location>
        <topology evidence="1">Single-pass type I membrane protein</topology>
    </subcellularLocation>
    <subcellularLocation>
        <location evidence="8">Lysosome membrane</location>
        <topology evidence="8">Single-pass type I membrane protein</topology>
    </subcellularLocation>
</comment>
<comment type="caution">
    <text evidence="8">Lacks conserved residue(s) required for the propagation of feature annotation.</text>
</comment>
<dbReference type="AlphaFoldDB" id="A0AAW0NW26"/>
<keyword evidence="13" id="KW-1185">Reference proteome</keyword>
<proteinExistence type="inferred from homology"/>
<feature type="domain" description="Lysosome-associated membrane glycoprotein 2-like luminal" evidence="11">
    <location>
        <begin position="116"/>
        <end position="191"/>
    </location>
</feature>
<dbReference type="Pfam" id="PF01299">
    <property type="entry name" value="Lamp2-like_luminal"/>
    <property type="match status" value="1"/>
</dbReference>
<feature type="chain" id="PRO_5043687726" description="Lysosome-associated membrane glycoprotein 2-like luminal domain-containing protein" evidence="10">
    <location>
        <begin position="19"/>
        <end position="193"/>
    </location>
</feature>
<keyword evidence="8" id="KW-0458">Lysosome</keyword>
<evidence type="ECO:0000256" key="9">
    <source>
        <dbReference type="SAM" id="MobiDB-lite"/>
    </source>
</evidence>
<feature type="compositionally biased region" description="Low complexity" evidence="9">
    <location>
        <begin position="35"/>
        <end position="106"/>
    </location>
</feature>
<evidence type="ECO:0000256" key="7">
    <source>
        <dbReference type="ARBA" id="ARBA00023180"/>
    </source>
</evidence>
<dbReference type="InterPro" id="IPR048528">
    <property type="entry name" value="Lamp2-like_luminal"/>
</dbReference>
<dbReference type="PANTHER" id="PTHR11506">
    <property type="entry name" value="LYSOSOME-ASSOCIATED MEMBRANE GLYCOPROTEIN"/>
    <property type="match status" value="1"/>
</dbReference>
<keyword evidence="6 8" id="KW-0472">Membrane</keyword>
<dbReference type="GO" id="GO:0005886">
    <property type="term" value="C:plasma membrane"/>
    <property type="evidence" value="ECO:0007669"/>
    <property type="project" value="TreeGrafter"/>
</dbReference>
<dbReference type="Proteomes" id="UP001460270">
    <property type="component" value="Unassembled WGS sequence"/>
</dbReference>
<feature type="signal peptide" evidence="10">
    <location>
        <begin position="1"/>
        <end position="18"/>
    </location>
</feature>
<evidence type="ECO:0000313" key="12">
    <source>
        <dbReference type="EMBL" id="KAK7910261.1"/>
    </source>
</evidence>
<evidence type="ECO:0000256" key="10">
    <source>
        <dbReference type="SAM" id="SignalP"/>
    </source>
</evidence>
<keyword evidence="5" id="KW-1133">Transmembrane helix</keyword>
<evidence type="ECO:0000256" key="2">
    <source>
        <dbReference type="ARBA" id="ARBA00022692"/>
    </source>
</evidence>
<dbReference type="GO" id="GO:0005765">
    <property type="term" value="C:lysosomal membrane"/>
    <property type="evidence" value="ECO:0007669"/>
    <property type="project" value="UniProtKB-SubCell"/>
</dbReference>
<dbReference type="Gene3D" id="2.40.160.110">
    <property type="match status" value="1"/>
</dbReference>
<dbReference type="GO" id="GO:0031902">
    <property type="term" value="C:late endosome membrane"/>
    <property type="evidence" value="ECO:0007669"/>
    <property type="project" value="TreeGrafter"/>
</dbReference>
<dbReference type="GO" id="GO:0072594">
    <property type="term" value="P:establishment of protein localization to organelle"/>
    <property type="evidence" value="ECO:0007669"/>
    <property type="project" value="TreeGrafter"/>
</dbReference>
<accession>A0AAW0NW26</accession>
<keyword evidence="3 10" id="KW-0732">Signal</keyword>
<feature type="region of interest" description="Disordered" evidence="9">
    <location>
        <begin position="26"/>
        <end position="118"/>
    </location>
</feature>
<keyword evidence="2 8" id="KW-0812">Transmembrane</keyword>
<evidence type="ECO:0000313" key="13">
    <source>
        <dbReference type="Proteomes" id="UP001460270"/>
    </source>
</evidence>
<evidence type="ECO:0000256" key="6">
    <source>
        <dbReference type="ARBA" id="ARBA00023136"/>
    </source>
</evidence>
<protein>
    <recommendedName>
        <fullName evidence="11">Lysosome-associated membrane glycoprotein 2-like luminal domain-containing protein</fullName>
    </recommendedName>
</protein>
<evidence type="ECO:0000256" key="4">
    <source>
        <dbReference type="ARBA" id="ARBA00022753"/>
    </source>
</evidence>
<evidence type="ECO:0000256" key="5">
    <source>
        <dbReference type="ARBA" id="ARBA00022989"/>
    </source>
</evidence>
<dbReference type="InterPro" id="IPR002000">
    <property type="entry name" value="Lysosome-assoc_membr_glycop"/>
</dbReference>